<organism evidence="2 3">
    <name type="scientific">Pseudomonas lutea</name>
    <dbReference type="NCBI Taxonomy" id="243924"/>
    <lineage>
        <taxon>Bacteria</taxon>
        <taxon>Pseudomonadati</taxon>
        <taxon>Pseudomonadota</taxon>
        <taxon>Gammaproteobacteria</taxon>
        <taxon>Pseudomonadales</taxon>
        <taxon>Pseudomonadaceae</taxon>
        <taxon>Pseudomonas</taxon>
    </lineage>
</organism>
<evidence type="ECO:0000256" key="1">
    <source>
        <dbReference type="SAM" id="MobiDB-lite"/>
    </source>
</evidence>
<feature type="region of interest" description="Disordered" evidence="1">
    <location>
        <begin position="1"/>
        <end position="28"/>
    </location>
</feature>
<dbReference type="CDD" id="cd14743">
    <property type="entry name" value="PAAR_CT_1"/>
    <property type="match status" value="1"/>
</dbReference>
<accession>A0A9X8QI40</accession>
<name>A0A9X8QI40_9PSED</name>
<dbReference type="EMBL" id="FOEV01000002">
    <property type="protein sequence ID" value="SEP86742.1"/>
    <property type="molecule type" value="Genomic_DNA"/>
</dbReference>
<reference evidence="2 3" key="1">
    <citation type="submission" date="2016-10" db="EMBL/GenBank/DDBJ databases">
        <authorList>
            <person name="Varghese N."/>
            <person name="Submissions S."/>
        </authorList>
    </citation>
    <scope>NUCLEOTIDE SEQUENCE [LARGE SCALE GENOMIC DNA]</scope>
    <source>
        <strain evidence="2 3">LMG 21974</strain>
    </source>
</reference>
<proteinExistence type="predicted"/>
<dbReference type="Gene3D" id="2.60.200.60">
    <property type="match status" value="2"/>
</dbReference>
<dbReference type="InterPro" id="IPR008727">
    <property type="entry name" value="PAAR_motif"/>
</dbReference>
<protein>
    <submittedName>
        <fullName evidence="2">Zn-binding Pro-Ala-Ala-Arg (PAAR) domain-containing protein, incolved in TypeVI secretion</fullName>
    </submittedName>
</protein>
<evidence type="ECO:0000313" key="2">
    <source>
        <dbReference type="EMBL" id="SEP86742.1"/>
    </source>
</evidence>
<comment type="caution">
    <text evidence="2">The sequence shown here is derived from an EMBL/GenBank/DDBJ whole genome shotgun (WGS) entry which is preliminary data.</text>
</comment>
<dbReference type="Proteomes" id="UP000183210">
    <property type="component" value="Unassembled WGS sequence"/>
</dbReference>
<dbReference type="Pfam" id="PF05488">
    <property type="entry name" value="PAAR_motif"/>
    <property type="match status" value="1"/>
</dbReference>
<gene>
    <name evidence="2" type="ORF">SAMN05216409_102388</name>
</gene>
<dbReference type="AlphaFoldDB" id="A0A9X8QI40"/>
<evidence type="ECO:0000313" key="3">
    <source>
        <dbReference type="Proteomes" id="UP000183210"/>
    </source>
</evidence>
<sequence>MANPAARLSDVNACPMTGHGPNPTMTGSPDVLINSLPALRVGDSSACGDTVAVGSATVFVNGQPLAYLGSATAHGGVIITGSGDVLTG</sequence>